<dbReference type="AlphaFoldDB" id="A0A248LLW5"/>
<evidence type="ECO:0000313" key="2">
    <source>
        <dbReference type="Proteomes" id="UP000197424"/>
    </source>
</evidence>
<sequence>MDDYQYYLVPSRPPDFAAVIYSVFVVGSQPPQIIRGTLPLPSSSTGLQGLIRPPAAVHRWAWKVINLCSLTPETSEVEVSARAYQAFDEARVDALAALEVWRGFMPNAPKKLDWS</sequence>
<dbReference type="EMBL" id="CP022115">
    <property type="protein sequence ID" value="ASJ25471.1"/>
    <property type="molecule type" value="Genomic_DNA"/>
</dbReference>
<organism evidence="1 2">
    <name type="scientific">Laribacter hongkongensis</name>
    <dbReference type="NCBI Taxonomy" id="168471"/>
    <lineage>
        <taxon>Bacteria</taxon>
        <taxon>Pseudomonadati</taxon>
        <taxon>Pseudomonadota</taxon>
        <taxon>Betaproteobacteria</taxon>
        <taxon>Neisseriales</taxon>
        <taxon>Aquaspirillaceae</taxon>
        <taxon>Laribacter</taxon>
    </lineage>
</organism>
<name>A0A248LLW5_9NEIS</name>
<gene>
    <name evidence="1" type="ORF">LHGZ1_2640</name>
</gene>
<reference evidence="2" key="1">
    <citation type="submission" date="2017-06" db="EMBL/GenBank/DDBJ databases">
        <title>Whole genome sequence of Laribacter hongkongensis LHGZ1.</title>
        <authorList>
            <person name="Chen D."/>
            <person name="Wu H."/>
            <person name="Chen J."/>
        </authorList>
    </citation>
    <scope>NUCLEOTIDE SEQUENCE [LARGE SCALE GENOMIC DNA]</scope>
    <source>
        <strain evidence="2">LHGZ1</strain>
    </source>
</reference>
<dbReference type="RefSeq" id="WP_088861319.1">
    <property type="nucleotide sequence ID" value="NZ_CP022115.1"/>
</dbReference>
<accession>A0A248LLW5</accession>
<protein>
    <submittedName>
        <fullName evidence="1">Uncharacterized protein</fullName>
    </submittedName>
</protein>
<dbReference type="Proteomes" id="UP000197424">
    <property type="component" value="Chromosome"/>
</dbReference>
<proteinExistence type="predicted"/>
<evidence type="ECO:0000313" key="1">
    <source>
        <dbReference type="EMBL" id="ASJ25471.1"/>
    </source>
</evidence>